<dbReference type="RefSeq" id="WP_194423849.1">
    <property type="nucleotide sequence ID" value="NZ_BAAAPT010000001.1"/>
</dbReference>
<name>A0ABU5N551_9MICO</name>
<dbReference type="SUPFAM" id="SSF161098">
    <property type="entry name" value="MetI-like"/>
    <property type="match status" value="1"/>
</dbReference>
<dbReference type="EMBL" id="JAWJYN010000001">
    <property type="protein sequence ID" value="MDZ8161206.1"/>
    <property type="molecule type" value="Genomic_DNA"/>
</dbReference>
<protein>
    <submittedName>
        <fullName evidence="9">ABC transporter permease</fullName>
    </submittedName>
</protein>
<feature type="transmembrane region" description="Helical" evidence="7">
    <location>
        <begin position="118"/>
        <end position="139"/>
    </location>
</feature>
<dbReference type="CDD" id="cd06261">
    <property type="entry name" value="TM_PBP2"/>
    <property type="match status" value="1"/>
</dbReference>
<dbReference type="Proteomes" id="UP001291912">
    <property type="component" value="Unassembled WGS sequence"/>
</dbReference>
<feature type="transmembrane region" description="Helical" evidence="7">
    <location>
        <begin position="84"/>
        <end position="106"/>
    </location>
</feature>
<keyword evidence="4 7" id="KW-0812">Transmembrane</keyword>
<evidence type="ECO:0000256" key="6">
    <source>
        <dbReference type="ARBA" id="ARBA00023136"/>
    </source>
</evidence>
<proteinExistence type="inferred from homology"/>
<accession>A0ABU5N551</accession>
<comment type="caution">
    <text evidence="9">The sequence shown here is derived from an EMBL/GenBank/DDBJ whole genome shotgun (WGS) entry which is preliminary data.</text>
</comment>
<reference evidence="9 10" key="1">
    <citation type="submission" date="2023-10" db="EMBL/GenBank/DDBJ databases">
        <title>Microbacterium xanthum sp. nov., isolated from seaweed.</title>
        <authorList>
            <person name="Lee S.D."/>
        </authorList>
    </citation>
    <scope>NUCLEOTIDE SEQUENCE [LARGE SCALE GENOMIC DNA]</scope>
    <source>
        <strain evidence="9 10">KCTC 19124</strain>
    </source>
</reference>
<keyword evidence="3" id="KW-1003">Cell membrane</keyword>
<keyword evidence="6 7" id="KW-0472">Membrane</keyword>
<dbReference type="InterPro" id="IPR000515">
    <property type="entry name" value="MetI-like"/>
</dbReference>
<evidence type="ECO:0000313" key="9">
    <source>
        <dbReference type="EMBL" id="MDZ8161206.1"/>
    </source>
</evidence>
<keyword evidence="5 7" id="KW-1133">Transmembrane helix</keyword>
<feature type="transmembrane region" description="Helical" evidence="7">
    <location>
        <begin position="145"/>
        <end position="162"/>
    </location>
</feature>
<organism evidence="9 10">
    <name type="scientific">Microbacterium aquimaris</name>
    <dbReference type="NCBI Taxonomy" id="459816"/>
    <lineage>
        <taxon>Bacteria</taxon>
        <taxon>Bacillati</taxon>
        <taxon>Actinomycetota</taxon>
        <taxon>Actinomycetes</taxon>
        <taxon>Micrococcales</taxon>
        <taxon>Microbacteriaceae</taxon>
        <taxon>Microbacterium</taxon>
    </lineage>
</organism>
<evidence type="ECO:0000256" key="3">
    <source>
        <dbReference type="ARBA" id="ARBA00022475"/>
    </source>
</evidence>
<evidence type="ECO:0000256" key="1">
    <source>
        <dbReference type="ARBA" id="ARBA00004651"/>
    </source>
</evidence>
<evidence type="ECO:0000259" key="8">
    <source>
        <dbReference type="PROSITE" id="PS50928"/>
    </source>
</evidence>
<comment type="subcellular location">
    <subcellularLocation>
        <location evidence="1 7">Cell membrane</location>
        <topology evidence="1 7">Multi-pass membrane protein</topology>
    </subcellularLocation>
</comment>
<dbReference type="PROSITE" id="PS50928">
    <property type="entry name" value="ABC_TM1"/>
    <property type="match status" value="1"/>
</dbReference>
<sequence>MSATTDLRPPHLLARLGTARVFMLIVAAVAVLMIAFPGLFTPYDPAAVDPSAILEPPSWAHPLGTDEAGADIWARLVYATRLEALIAGGSVLLALVIGIPTGLIAGTSRRVVDWALSSTASATLAFPLILFAILMVASFGSSPGSLTLIIGFLFFPRVFLLLRAQTKALREREFITAAHVVGVRGTRMLGRHILPNAAGPLATLVPQLMAEAVLIEAGLSYLGLGVPLPEATWGTILENSKAYYVTAPYYAISAGLAITLAAAALMFAGELVAESSNPMRRRRTA</sequence>
<evidence type="ECO:0000256" key="5">
    <source>
        <dbReference type="ARBA" id="ARBA00022989"/>
    </source>
</evidence>
<dbReference type="InterPro" id="IPR035906">
    <property type="entry name" value="MetI-like_sf"/>
</dbReference>
<evidence type="ECO:0000256" key="4">
    <source>
        <dbReference type="ARBA" id="ARBA00022692"/>
    </source>
</evidence>
<evidence type="ECO:0000256" key="7">
    <source>
        <dbReference type="RuleBase" id="RU363032"/>
    </source>
</evidence>
<dbReference type="Gene3D" id="1.10.3720.10">
    <property type="entry name" value="MetI-like"/>
    <property type="match status" value="1"/>
</dbReference>
<keyword evidence="10" id="KW-1185">Reference proteome</keyword>
<comment type="similarity">
    <text evidence="7">Belongs to the binding-protein-dependent transport system permease family.</text>
</comment>
<feature type="transmembrane region" description="Helical" evidence="7">
    <location>
        <begin position="21"/>
        <end position="40"/>
    </location>
</feature>
<evidence type="ECO:0000313" key="10">
    <source>
        <dbReference type="Proteomes" id="UP001291912"/>
    </source>
</evidence>
<gene>
    <name evidence="9" type="ORF">R2Q92_05105</name>
</gene>
<dbReference type="PANTHER" id="PTHR43386:SF1">
    <property type="entry name" value="D,D-DIPEPTIDE TRANSPORT SYSTEM PERMEASE PROTEIN DDPC-RELATED"/>
    <property type="match status" value="1"/>
</dbReference>
<feature type="transmembrane region" description="Helical" evidence="7">
    <location>
        <begin position="249"/>
        <end position="273"/>
    </location>
</feature>
<dbReference type="InterPro" id="IPR050366">
    <property type="entry name" value="BP-dependent_transpt_permease"/>
</dbReference>
<dbReference type="Pfam" id="PF00528">
    <property type="entry name" value="BPD_transp_1"/>
    <property type="match status" value="1"/>
</dbReference>
<keyword evidence="2 7" id="KW-0813">Transport</keyword>
<evidence type="ECO:0000256" key="2">
    <source>
        <dbReference type="ARBA" id="ARBA00022448"/>
    </source>
</evidence>
<dbReference type="PANTHER" id="PTHR43386">
    <property type="entry name" value="OLIGOPEPTIDE TRANSPORT SYSTEM PERMEASE PROTEIN APPC"/>
    <property type="match status" value="1"/>
</dbReference>
<feature type="domain" description="ABC transmembrane type-1" evidence="8">
    <location>
        <begin position="80"/>
        <end position="269"/>
    </location>
</feature>